<evidence type="ECO:0000313" key="2">
    <source>
        <dbReference type="Proteomes" id="UP000582182"/>
    </source>
</evidence>
<organism evidence="1 2">
    <name type="scientific">Turnix velox</name>
    <name type="common">Little buttonquail</name>
    <dbReference type="NCBI Taxonomy" id="2529409"/>
    <lineage>
        <taxon>Eukaryota</taxon>
        <taxon>Metazoa</taxon>
        <taxon>Chordata</taxon>
        <taxon>Craniata</taxon>
        <taxon>Vertebrata</taxon>
        <taxon>Euteleostomi</taxon>
        <taxon>Archelosauria</taxon>
        <taxon>Archosauria</taxon>
        <taxon>Dinosauria</taxon>
        <taxon>Saurischia</taxon>
        <taxon>Theropoda</taxon>
        <taxon>Coelurosauria</taxon>
        <taxon>Aves</taxon>
        <taxon>Neognathae</taxon>
        <taxon>Neoaves</taxon>
        <taxon>Charadriiformes</taxon>
        <taxon>Turnicidae</taxon>
        <taxon>Turnix</taxon>
    </lineage>
</organism>
<feature type="non-terminal residue" evidence="1">
    <location>
        <position position="351"/>
    </location>
</feature>
<dbReference type="AlphaFoldDB" id="A0A7L3L8N9"/>
<dbReference type="EMBL" id="VZTY01007236">
    <property type="protein sequence ID" value="NXU49618.1"/>
    <property type="molecule type" value="Genomic_DNA"/>
</dbReference>
<evidence type="ECO:0000313" key="1">
    <source>
        <dbReference type="EMBL" id="NXU49618.1"/>
    </source>
</evidence>
<reference evidence="1 2" key="1">
    <citation type="submission" date="2019-09" db="EMBL/GenBank/DDBJ databases">
        <title>Bird 10,000 Genomes (B10K) Project - Family phase.</title>
        <authorList>
            <person name="Zhang G."/>
        </authorList>
    </citation>
    <scope>NUCLEOTIDE SEQUENCE [LARGE SCALE GENOMIC DNA]</scope>
    <source>
        <strain evidence="1">B10K-DU-029-46</strain>
    </source>
</reference>
<keyword evidence="2" id="KW-1185">Reference proteome</keyword>
<gene>
    <name evidence="1" type="primary">Lrrc49</name>
    <name evidence="1" type="ORF">TURVEL_R11935</name>
</gene>
<feature type="non-terminal residue" evidence="1">
    <location>
        <position position="1"/>
    </location>
</feature>
<accession>A0A7L3L8N9</accession>
<sequence length="351" mass="40008">LFQEKKRLTISNIARRWEIQQNRVALEASLNQDKDNESCQINGSAAYVFSEESRSLDTILSSAVRGLSALESHLVEVDGDTLSLYGAGALECLDRSWSVQTAGMIATVSFVFIEFDEIVQALTKLKIKFPNCVHLKFKETNLVTLQQFSALAQMHRLEQLTVDPLGNPVVSFSLWKYYVLFRLNHFSLQSINGVKVTENDIVMGERLFGVLAYIAASEFPQYRVISLFGDSRRKQFHYLLEGKGKKSAMGNEESGDNRRNGGESTARAVLNYMTKDFQMEKTEEIRERKIFCQEYVESLAKEAADINMKNESLQKLWPQMFIELVRDAVIEIRNRSAYMKLCLQRVAGHSQ</sequence>
<protein>
    <submittedName>
        <fullName evidence="1">LRC49 protein</fullName>
    </submittedName>
</protein>
<name>A0A7L3L8N9_9CHAR</name>
<dbReference type="Proteomes" id="UP000582182">
    <property type="component" value="Unassembled WGS sequence"/>
</dbReference>
<comment type="caution">
    <text evidence="1">The sequence shown here is derived from an EMBL/GenBank/DDBJ whole genome shotgun (WGS) entry which is preliminary data.</text>
</comment>
<dbReference type="OrthoDB" id="1939344at2759"/>
<proteinExistence type="predicted"/>